<dbReference type="Gene3D" id="3.40.30.10">
    <property type="entry name" value="Glutaredoxin"/>
    <property type="match status" value="1"/>
</dbReference>
<evidence type="ECO:0000313" key="3">
    <source>
        <dbReference type="Proteomes" id="UP000240490"/>
    </source>
</evidence>
<feature type="transmembrane region" description="Helical" evidence="1">
    <location>
        <begin position="21"/>
        <end position="40"/>
    </location>
</feature>
<dbReference type="Proteomes" id="UP000240490">
    <property type="component" value="Unassembled WGS sequence"/>
</dbReference>
<protein>
    <recommendedName>
        <fullName evidence="4">Thioredoxin domain-containing protein</fullName>
    </recommendedName>
</protein>
<keyword evidence="1" id="KW-0812">Transmembrane</keyword>
<proteinExistence type="predicted"/>
<dbReference type="AlphaFoldDB" id="A0A2R6ATY5"/>
<accession>A0A2R6ATY5</accession>
<evidence type="ECO:0000256" key="1">
    <source>
        <dbReference type="SAM" id="Phobius"/>
    </source>
</evidence>
<dbReference type="SUPFAM" id="SSF52833">
    <property type="entry name" value="Thioredoxin-like"/>
    <property type="match status" value="1"/>
</dbReference>
<dbReference type="InterPro" id="IPR036249">
    <property type="entry name" value="Thioredoxin-like_sf"/>
</dbReference>
<gene>
    <name evidence="2" type="ORF">B9Q08_06095</name>
</gene>
<reference evidence="2 3" key="1">
    <citation type="submission" date="2017-04" db="EMBL/GenBank/DDBJ databases">
        <title>Novel microbial lineages endemic to geothermal iron-oxide mats fill important gaps in the evolutionary history of Archaea.</title>
        <authorList>
            <person name="Jay Z.J."/>
            <person name="Beam J.P."/>
            <person name="Dlakic M."/>
            <person name="Rusch D.B."/>
            <person name="Kozubal M.A."/>
            <person name="Inskeep W.P."/>
        </authorList>
    </citation>
    <scope>NUCLEOTIDE SEQUENCE [LARGE SCALE GENOMIC DNA]</scope>
    <source>
        <strain evidence="2">ECH_B_SAG-M15</strain>
    </source>
</reference>
<name>A0A2R6ATY5_9ARCH</name>
<evidence type="ECO:0000313" key="2">
    <source>
        <dbReference type="EMBL" id="PSN89851.1"/>
    </source>
</evidence>
<keyword evidence="1" id="KW-0472">Membrane</keyword>
<evidence type="ECO:0008006" key="4">
    <source>
        <dbReference type="Google" id="ProtNLM"/>
    </source>
</evidence>
<sequence length="226" mass="24589">MPTKKEMKRQARQAKRRRRRTLLVSGVVAAFALAVVVLYLHSGGNASTAGGGTQSERFTGFPLTLLNGTTINTATLRGHPFVLWFVTTWCSSCVESQQLLASEYYPALHSKGILIVEVENYDDLGENGPTLLQYTLKYGGLNQPGWLIGTAPEWVTQKYNPDEYLDIFYLVNQAGQIVGENEGLGAHLGSIIQDFSATQESSNLTVYVGQPIPASLYSSLVSASAP</sequence>
<dbReference type="EMBL" id="NEXJ01000106">
    <property type="protein sequence ID" value="PSN89851.1"/>
    <property type="molecule type" value="Genomic_DNA"/>
</dbReference>
<keyword evidence="1" id="KW-1133">Transmembrane helix</keyword>
<organism evidence="2 3">
    <name type="scientific">Candidatus Marsarchaeota G2 archaeon ECH_B_SAG-M15</name>
    <dbReference type="NCBI Taxonomy" id="1978162"/>
    <lineage>
        <taxon>Archaea</taxon>
        <taxon>Candidatus Marsarchaeota</taxon>
        <taxon>Candidatus Marsarchaeota group 2</taxon>
    </lineage>
</organism>
<comment type="caution">
    <text evidence="2">The sequence shown here is derived from an EMBL/GenBank/DDBJ whole genome shotgun (WGS) entry which is preliminary data.</text>
</comment>